<dbReference type="SUPFAM" id="SSF161084">
    <property type="entry name" value="MAPEG domain-like"/>
    <property type="match status" value="1"/>
</dbReference>
<name>A0AA36J9B7_9DINO</name>
<evidence type="ECO:0000256" key="4">
    <source>
        <dbReference type="ARBA" id="ARBA00023136"/>
    </source>
</evidence>
<evidence type="ECO:0000256" key="3">
    <source>
        <dbReference type="ARBA" id="ARBA00022989"/>
    </source>
</evidence>
<comment type="caution">
    <text evidence="6">The sequence shown here is derived from an EMBL/GenBank/DDBJ whole genome shotgun (WGS) entry which is preliminary data.</text>
</comment>
<feature type="transmembrane region" description="Helical" evidence="5">
    <location>
        <begin position="111"/>
        <end position="135"/>
    </location>
</feature>
<keyword evidence="2 5" id="KW-0812">Transmembrane</keyword>
<keyword evidence="3 5" id="KW-1133">Transmembrane helix</keyword>
<evidence type="ECO:0000313" key="7">
    <source>
        <dbReference type="Proteomes" id="UP001178507"/>
    </source>
</evidence>
<accession>A0AA36J9B7</accession>
<protein>
    <recommendedName>
        <fullName evidence="8">Glutathione transferase</fullName>
    </recommendedName>
</protein>
<keyword evidence="4 5" id="KW-0472">Membrane</keyword>
<dbReference type="GO" id="GO:0016020">
    <property type="term" value="C:membrane"/>
    <property type="evidence" value="ECO:0007669"/>
    <property type="project" value="UniProtKB-SubCell"/>
</dbReference>
<dbReference type="AlphaFoldDB" id="A0AA36J9B7"/>
<evidence type="ECO:0008006" key="8">
    <source>
        <dbReference type="Google" id="ProtNLM"/>
    </source>
</evidence>
<dbReference type="Proteomes" id="UP001178507">
    <property type="component" value="Unassembled WGS sequence"/>
</dbReference>
<dbReference type="Pfam" id="PF01124">
    <property type="entry name" value="MAPEG"/>
    <property type="match status" value="1"/>
</dbReference>
<feature type="transmembrane region" description="Helical" evidence="5">
    <location>
        <begin position="155"/>
        <end position="178"/>
    </location>
</feature>
<evidence type="ECO:0000256" key="5">
    <source>
        <dbReference type="SAM" id="Phobius"/>
    </source>
</evidence>
<reference evidence="6" key="1">
    <citation type="submission" date="2023-08" db="EMBL/GenBank/DDBJ databases">
        <authorList>
            <person name="Chen Y."/>
            <person name="Shah S."/>
            <person name="Dougan E. K."/>
            <person name="Thang M."/>
            <person name="Chan C."/>
        </authorList>
    </citation>
    <scope>NUCLEOTIDE SEQUENCE</scope>
</reference>
<dbReference type="EMBL" id="CAUJNA010003390">
    <property type="protein sequence ID" value="CAJ1400899.1"/>
    <property type="molecule type" value="Genomic_DNA"/>
</dbReference>
<feature type="transmembrane region" description="Helical" evidence="5">
    <location>
        <begin position="26"/>
        <end position="45"/>
    </location>
</feature>
<sequence length="180" mass="19830">MLMGQALAWPIYLFGNREAYDAKIDILASLNLGWVYIALFVVYYTKQVVSSNASLARNHAGVLLPNHTVHKVMVSEGKPLPYALLEEEGPVGAANRAQRGFDNLMEYLPMYLAYLLANGFVYPFPAFLNACVFFVTRVKYAVDYTKATDARAGAFALYGMAQACMEGMLLIAGVKALLRA</sequence>
<dbReference type="Gene3D" id="1.20.120.550">
    <property type="entry name" value="Membrane associated eicosanoid/glutathione metabolism-like domain"/>
    <property type="match status" value="1"/>
</dbReference>
<proteinExistence type="predicted"/>
<dbReference type="InterPro" id="IPR023352">
    <property type="entry name" value="MAPEG-like_dom_sf"/>
</dbReference>
<keyword evidence="7" id="KW-1185">Reference proteome</keyword>
<dbReference type="InterPro" id="IPR001129">
    <property type="entry name" value="Membr-assoc_MAPEG"/>
</dbReference>
<evidence type="ECO:0000256" key="1">
    <source>
        <dbReference type="ARBA" id="ARBA00004370"/>
    </source>
</evidence>
<evidence type="ECO:0000313" key="6">
    <source>
        <dbReference type="EMBL" id="CAJ1400899.1"/>
    </source>
</evidence>
<gene>
    <name evidence="6" type="ORF">EVOR1521_LOCUS24143</name>
</gene>
<organism evidence="6 7">
    <name type="scientific">Effrenium voratum</name>
    <dbReference type="NCBI Taxonomy" id="2562239"/>
    <lineage>
        <taxon>Eukaryota</taxon>
        <taxon>Sar</taxon>
        <taxon>Alveolata</taxon>
        <taxon>Dinophyceae</taxon>
        <taxon>Suessiales</taxon>
        <taxon>Symbiodiniaceae</taxon>
        <taxon>Effrenium</taxon>
    </lineage>
</organism>
<evidence type="ECO:0000256" key="2">
    <source>
        <dbReference type="ARBA" id="ARBA00022692"/>
    </source>
</evidence>
<comment type="subcellular location">
    <subcellularLocation>
        <location evidence="1">Membrane</location>
    </subcellularLocation>
</comment>